<dbReference type="EMBL" id="CP010407">
    <property type="protein sequence ID" value="AJF67733.1"/>
    <property type="molecule type" value="Genomic_DNA"/>
</dbReference>
<evidence type="ECO:0000313" key="2">
    <source>
        <dbReference type="Proteomes" id="UP000031774"/>
    </source>
</evidence>
<reference evidence="1 2" key="1">
    <citation type="submission" date="2014-12" db="EMBL/GenBank/DDBJ databases">
        <title>Complete genome sequence of Streptomyces vietnamensis strain GIMV4.0001, a genetic manipulable producer of the benzoisochromanequinone antibiotic granaticin.</title>
        <authorList>
            <person name="Deng M.R."/>
            <person name="Guo J."/>
            <person name="Ma L.Y."/>
            <person name="Feng G.D."/>
            <person name="Mo C.Y."/>
            <person name="Zhu H.H."/>
        </authorList>
    </citation>
    <scope>NUCLEOTIDE SEQUENCE [LARGE SCALE GENOMIC DNA]</scope>
    <source>
        <strain evidence="2">GIMV4.0001</strain>
    </source>
</reference>
<dbReference type="AlphaFoldDB" id="A0A0B5IDK6"/>
<name>A0A0B5IDK6_9ACTN</name>
<gene>
    <name evidence="1" type="ORF">SVTN_28415</name>
</gene>
<proteinExistence type="predicted"/>
<sequence length="222" mass="24047">MERDAGEILLALRRFIAAPILGTAWRLRAFLPASGLIRVRLEDDTPRTVLIELPHRPGAAPASLGSWWYVGALRDAARWAADSTEADVLDLDTLTAAGVLPDAVEVTLDDALDYVVADLVGDPYWHDYAATVAPDLYRLVGFDTRDRGVVRLYLALPERGTIGIDVGTTDSESGESRPVGWWASTKLIALLNPDAPESLEALRVPGVLDSHCDGVYDATAWA</sequence>
<organism evidence="1 2">
    <name type="scientific">Streptomyces vietnamensis</name>
    <dbReference type="NCBI Taxonomy" id="362257"/>
    <lineage>
        <taxon>Bacteria</taxon>
        <taxon>Bacillati</taxon>
        <taxon>Actinomycetota</taxon>
        <taxon>Actinomycetes</taxon>
        <taxon>Kitasatosporales</taxon>
        <taxon>Streptomycetaceae</taxon>
        <taxon>Streptomyces</taxon>
    </lineage>
</organism>
<keyword evidence="2" id="KW-1185">Reference proteome</keyword>
<accession>A0A0B5IDK6</accession>
<evidence type="ECO:0000313" key="1">
    <source>
        <dbReference type="EMBL" id="AJF67733.1"/>
    </source>
</evidence>
<dbReference type="HOGENOM" id="CLU_1244788_0_0_11"/>
<dbReference type="KEGG" id="svt:SVTN_28415"/>
<dbReference type="Proteomes" id="UP000031774">
    <property type="component" value="Chromosome"/>
</dbReference>
<dbReference type="RefSeq" id="WP_041131663.1">
    <property type="nucleotide sequence ID" value="NZ_CP010407.1"/>
</dbReference>
<protein>
    <submittedName>
        <fullName evidence="1">Uncharacterized protein</fullName>
    </submittedName>
</protein>